<evidence type="ECO:0000256" key="1">
    <source>
        <dbReference type="ARBA" id="ARBA00004141"/>
    </source>
</evidence>
<dbReference type="Pfam" id="PF03840">
    <property type="entry name" value="SecG"/>
    <property type="match status" value="1"/>
</dbReference>
<feature type="compositionally biased region" description="Polar residues" evidence="10">
    <location>
        <begin position="90"/>
        <end position="100"/>
    </location>
</feature>
<dbReference type="GO" id="GO:0009306">
    <property type="term" value="P:protein secretion"/>
    <property type="evidence" value="ECO:0007669"/>
    <property type="project" value="UniProtKB-UniRule"/>
</dbReference>
<dbReference type="AlphaFoldDB" id="A0A916JPN2"/>
<accession>A0A916JPN2</accession>
<dbReference type="NCBIfam" id="TIGR00810">
    <property type="entry name" value="secG"/>
    <property type="match status" value="1"/>
</dbReference>
<name>A0A916JPN2_9FLAO</name>
<dbReference type="RefSeq" id="WP_258543312.1">
    <property type="nucleotide sequence ID" value="NZ_OU015584.1"/>
</dbReference>
<evidence type="ECO:0000256" key="3">
    <source>
        <dbReference type="ARBA" id="ARBA00022448"/>
    </source>
</evidence>
<evidence type="ECO:0000313" key="12">
    <source>
        <dbReference type="Proteomes" id="UP000683507"/>
    </source>
</evidence>
<keyword evidence="4 9" id="KW-0812">Transmembrane</keyword>
<evidence type="ECO:0000256" key="5">
    <source>
        <dbReference type="ARBA" id="ARBA00022927"/>
    </source>
</evidence>
<keyword evidence="7 9" id="KW-0811">Translocation</keyword>
<evidence type="ECO:0000256" key="6">
    <source>
        <dbReference type="ARBA" id="ARBA00022989"/>
    </source>
</evidence>
<dbReference type="GO" id="GO:0015450">
    <property type="term" value="F:protein-transporting ATPase activity"/>
    <property type="evidence" value="ECO:0007669"/>
    <property type="project" value="UniProtKB-UniRule"/>
</dbReference>
<sequence length="100" mass="10013">MSFLGILAIIAGVLLILVVLVQNSKGGGLDQSNSMVSQIGNVAQSTDTVEKITWYLAGAIGAICLIAALWGNPSTGGGGAEAESLDGGAPTTNTNTQLPQ</sequence>
<keyword evidence="8 9" id="KW-0472">Membrane</keyword>
<keyword evidence="9" id="KW-1003">Cell membrane</keyword>
<keyword evidence="5 9" id="KW-0653">Protein transport</keyword>
<keyword evidence="6 9" id="KW-1133">Transmembrane helix</keyword>
<comment type="function">
    <text evidence="9">Involved in protein export. Participates in an early event of protein translocation.</text>
</comment>
<keyword evidence="3 9" id="KW-0813">Transport</keyword>
<comment type="caution">
    <text evidence="9">Lacks conserved residue(s) required for the propagation of feature annotation.</text>
</comment>
<evidence type="ECO:0000256" key="4">
    <source>
        <dbReference type="ARBA" id="ARBA00022692"/>
    </source>
</evidence>
<dbReference type="Proteomes" id="UP000683507">
    <property type="component" value="Chromosome"/>
</dbReference>
<evidence type="ECO:0000256" key="2">
    <source>
        <dbReference type="ARBA" id="ARBA00008445"/>
    </source>
</evidence>
<evidence type="ECO:0000313" key="11">
    <source>
        <dbReference type="EMBL" id="CAG5086442.1"/>
    </source>
</evidence>
<feature type="transmembrane region" description="Helical" evidence="9">
    <location>
        <begin position="52"/>
        <end position="70"/>
    </location>
</feature>
<protein>
    <recommendedName>
        <fullName evidence="9">Protein-export membrane protein SecG</fullName>
    </recommendedName>
</protein>
<evidence type="ECO:0000256" key="9">
    <source>
        <dbReference type="RuleBase" id="RU365087"/>
    </source>
</evidence>
<gene>
    <name evidence="11" type="ORF">CRYO30217_03122</name>
</gene>
<dbReference type="InterPro" id="IPR004692">
    <property type="entry name" value="SecG"/>
</dbReference>
<proteinExistence type="inferred from homology"/>
<comment type="similarity">
    <text evidence="2 9">Belongs to the SecG family.</text>
</comment>
<evidence type="ECO:0000256" key="8">
    <source>
        <dbReference type="ARBA" id="ARBA00023136"/>
    </source>
</evidence>
<feature type="region of interest" description="Disordered" evidence="10">
    <location>
        <begin position="76"/>
        <end position="100"/>
    </location>
</feature>
<keyword evidence="12" id="KW-1185">Reference proteome</keyword>
<organism evidence="11 12">
    <name type="scientific">Parvicella tangerina</name>
    <dbReference type="NCBI Taxonomy" id="2829795"/>
    <lineage>
        <taxon>Bacteria</taxon>
        <taxon>Pseudomonadati</taxon>
        <taxon>Bacteroidota</taxon>
        <taxon>Flavobacteriia</taxon>
        <taxon>Flavobacteriales</taxon>
        <taxon>Parvicellaceae</taxon>
        <taxon>Parvicella</taxon>
    </lineage>
</organism>
<comment type="subcellular location">
    <subcellularLocation>
        <location evidence="9">Cell membrane</location>
        <topology evidence="9">Multi-pass membrane protein</topology>
    </subcellularLocation>
    <subcellularLocation>
        <location evidence="1">Membrane</location>
        <topology evidence="1">Multi-pass membrane protein</topology>
    </subcellularLocation>
</comment>
<dbReference type="KEGG" id="ptan:CRYO30217_03122"/>
<evidence type="ECO:0000256" key="7">
    <source>
        <dbReference type="ARBA" id="ARBA00023010"/>
    </source>
</evidence>
<dbReference type="EMBL" id="OU015584">
    <property type="protein sequence ID" value="CAG5086442.1"/>
    <property type="molecule type" value="Genomic_DNA"/>
</dbReference>
<dbReference type="GO" id="GO:0005886">
    <property type="term" value="C:plasma membrane"/>
    <property type="evidence" value="ECO:0007669"/>
    <property type="project" value="UniProtKB-SubCell"/>
</dbReference>
<reference evidence="11" key="1">
    <citation type="submission" date="2021-04" db="EMBL/GenBank/DDBJ databases">
        <authorList>
            <person name="Rodrigo-Torres L."/>
            <person name="Arahal R. D."/>
            <person name="Lucena T."/>
        </authorList>
    </citation>
    <scope>NUCLEOTIDE SEQUENCE</scope>
    <source>
        <strain evidence="11">AS29M-1</strain>
    </source>
</reference>
<evidence type="ECO:0000256" key="10">
    <source>
        <dbReference type="SAM" id="MobiDB-lite"/>
    </source>
</evidence>